<reference evidence="2 3" key="1">
    <citation type="journal article" date="2016" name="Nat. Commun.">
        <title>Ectomycorrhizal ecology is imprinted in the genome of the dominant symbiotic fungus Cenococcum geophilum.</title>
        <authorList>
            <consortium name="DOE Joint Genome Institute"/>
            <person name="Peter M."/>
            <person name="Kohler A."/>
            <person name="Ohm R.A."/>
            <person name="Kuo A."/>
            <person name="Krutzmann J."/>
            <person name="Morin E."/>
            <person name="Arend M."/>
            <person name="Barry K.W."/>
            <person name="Binder M."/>
            <person name="Choi C."/>
            <person name="Clum A."/>
            <person name="Copeland A."/>
            <person name="Grisel N."/>
            <person name="Haridas S."/>
            <person name="Kipfer T."/>
            <person name="LaButti K."/>
            <person name="Lindquist E."/>
            <person name="Lipzen A."/>
            <person name="Maire R."/>
            <person name="Meier B."/>
            <person name="Mihaltcheva S."/>
            <person name="Molinier V."/>
            <person name="Murat C."/>
            <person name="Poggeler S."/>
            <person name="Quandt C.A."/>
            <person name="Sperisen C."/>
            <person name="Tritt A."/>
            <person name="Tisserant E."/>
            <person name="Crous P.W."/>
            <person name="Henrissat B."/>
            <person name="Nehls U."/>
            <person name="Egli S."/>
            <person name="Spatafora J.W."/>
            <person name="Grigoriev I.V."/>
            <person name="Martin F.M."/>
        </authorList>
    </citation>
    <scope>NUCLEOTIDE SEQUENCE [LARGE SCALE GENOMIC DNA]</scope>
    <source>
        <strain evidence="2 3">CBS 207.34</strain>
    </source>
</reference>
<evidence type="ECO:0000313" key="2">
    <source>
        <dbReference type="EMBL" id="OCL10784.1"/>
    </source>
</evidence>
<dbReference type="PANTHER" id="PTHR10622">
    <property type="entry name" value="HET DOMAIN-CONTAINING PROTEIN"/>
    <property type="match status" value="1"/>
</dbReference>
<feature type="domain" description="Heterokaryon incompatibility" evidence="1">
    <location>
        <begin position="25"/>
        <end position="116"/>
    </location>
</feature>
<name>A0A8E2JV62_9PEZI</name>
<evidence type="ECO:0000313" key="3">
    <source>
        <dbReference type="Proteomes" id="UP000250140"/>
    </source>
</evidence>
<dbReference type="OrthoDB" id="674604at2759"/>
<dbReference type="InterPro" id="IPR010730">
    <property type="entry name" value="HET"/>
</dbReference>
<accession>A0A8E2JV62</accession>
<dbReference type="Proteomes" id="UP000250140">
    <property type="component" value="Unassembled WGS sequence"/>
</dbReference>
<dbReference type="EMBL" id="KV749168">
    <property type="protein sequence ID" value="OCL10784.1"/>
    <property type="molecule type" value="Genomic_DNA"/>
</dbReference>
<evidence type="ECO:0000259" key="1">
    <source>
        <dbReference type="Pfam" id="PF06985"/>
    </source>
</evidence>
<dbReference type="Pfam" id="PF06985">
    <property type="entry name" value="HET"/>
    <property type="match status" value="1"/>
</dbReference>
<protein>
    <recommendedName>
        <fullName evidence="1">Heterokaryon incompatibility domain-containing protein</fullName>
    </recommendedName>
</protein>
<proteinExistence type="predicted"/>
<organism evidence="2 3">
    <name type="scientific">Glonium stellatum</name>
    <dbReference type="NCBI Taxonomy" id="574774"/>
    <lineage>
        <taxon>Eukaryota</taxon>
        <taxon>Fungi</taxon>
        <taxon>Dikarya</taxon>
        <taxon>Ascomycota</taxon>
        <taxon>Pezizomycotina</taxon>
        <taxon>Dothideomycetes</taxon>
        <taxon>Pleosporomycetidae</taxon>
        <taxon>Gloniales</taxon>
        <taxon>Gloniaceae</taxon>
        <taxon>Glonium</taxon>
    </lineage>
</organism>
<sequence length="127" mass="14639">MRLIECRDHGELHLMECVDDDIPRYAILSHTWGADSDEVTFKDLMESASKNKAGYDKIEFCRKQAASDGLKHFWMDTCCIDKSSNTGLMEAINSVFRWYRNSTKCYVYLTDVSTSDHDRDSHSSQIV</sequence>
<keyword evidence="3" id="KW-1185">Reference proteome</keyword>
<dbReference type="AlphaFoldDB" id="A0A8E2JV62"/>
<dbReference type="PANTHER" id="PTHR10622:SF13">
    <property type="entry name" value="NACHT DOMAIN-CONTAINING PROTEIN"/>
    <property type="match status" value="1"/>
</dbReference>
<gene>
    <name evidence="2" type="ORF">AOQ84DRAFT_426172</name>
</gene>